<feature type="compositionally biased region" description="Low complexity" evidence="28">
    <location>
        <begin position="183"/>
        <end position="205"/>
    </location>
</feature>
<dbReference type="Proteomes" id="UP001168972">
    <property type="component" value="Unassembled WGS sequence"/>
</dbReference>
<feature type="transmembrane region" description="Helical" evidence="29">
    <location>
        <begin position="24"/>
        <end position="41"/>
    </location>
</feature>
<evidence type="ECO:0000256" key="14">
    <source>
        <dbReference type="ARBA" id="ARBA00022837"/>
    </source>
</evidence>
<evidence type="ECO:0000256" key="11">
    <source>
        <dbReference type="ARBA" id="ARBA00022813"/>
    </source>
</evidence>
<comment type="similarity">
    <text evidence="4 27">Belongs to the peptidase S8 family.</text>
</comment>
<comment type="cofactor">
    <cofactor evidence="1">
        <name>Ca(2+)</name>
        <dbReference type="ChEBI" id="CHEBI:29108"/>
    </cofactor>
</comment>
<keyword evidence="5" id="KW-0153">Cholesterol metabolism</keyword>
<dbReference type="Pfam" id="PF23094">
    <property type="entry name" value="MBTPS1_3rd"/>
    <property type="match status" value="1"/>
</dbReference>
<protein>
    <recommendedName>
        <fullName evidence="25">Membrane-bound transcription factor site-1 protease</fullName>
        <ecNumber evidence="24">3.4.21.112</ecNumber>
    </recommendedName>
    <alternativeName>
        <fullName evidence="26">Endopeptidase S1P</fullName>
    </alternativeName>
</protein>
<evidence type="ECO:0000256" key="5">
    <source>
        <dbReference type="ARBA" id="ARBA00022548"/>
    </source>
</evidence>
<feature type="active site" description="Charge relay system" evidence="27">
    <location>
        <position position="456"/>
    </location>
</feature>
<keyword evidence="14" id="KW-0106">Calcium</keyword>
<evidence type="ECO:0000256" key="10">
    <source>
        <dbReference type="ARBA" id="ARBA00022801"/>
    </source>
</evidence>
<keyword evidence="22" id="KW-0753">Steroid metabolism</keyword>
<evidence type="ECO:0000256" key="15">
    <source>
        <dbReference type="ARBA" id="ARBA00022989"/>
    </source>
</evidence>
<dbReference type="GO" id="GO:0006508">
    <property type="term" value="P:proteolysis"/>
    <property type="evidence" value="ECO:0007669"/>
    <property type="project" value="UniProtKB-KW"/>
</dbReference>
<feature type="active site" description="Charge relay system" evidence="27">
    <location>
        <position position="290"/>
    </location>
</feature>
<evidence type="ECO:0000256" key="21">
    <source>
        <dbReference type="ARBA" id="ARBA00023180"/>
    </source>
</evidence>
<evidence type="ECO:0000256" key="24">
    <source>
        <dbReference type="ARBA" id="ARBA00066596"/>
    </source>
</evidence>
<dbReference type="InterPro" id="IPR000209">
    <property type="entry name" value="Peptidase_S8/S53_dom"/>
</dbReference>
<evidence type="ECO:0000256" key="9">
    <source>
        <dbReference type="ARBA" id="ARBA00022729"/>
    </source>
</evidence>
<dbReference type="SUPFAM" id="SSF52743">
    <property type="entry name" value="Subtilisin-like"/>
    <property type="match status" value="1"/>
</dbReference>
<dbReference type="GO" id="GO:0000139">
    <property type="term" value="C:Golgi membrane"/>
    <property type="evidence" value="ECO:0007669"/>
    <property type="project" value="UniProtKB-SubCell"/>
</dbReference>
<keyword evidence="18 29" id="KW-0472">Membrane</keyword>
<keyword evidence="8 29" id="KW-0812">Transmembrane</keyword>
<dbReference type="InterPro" id="IPR023828">
    <property type="entry name" value="Peptidase_S8_Ser-AS"/>
</dbReference>
<evidence type="ECO:0000256" key="27">
    <source>
        <dbReference type="PROSITE-ProRule" id="PRU01240"/>
    </source>
</evidence>
<dbReference type="AlphaFoldDB" id="A0AA39F0H4"/>
<feature type="domain" description="MBTPS1 third" evidence="33">
    <location>
        <begin position="536"/>
        <end position="664"/>
    </location>
</feature>
<evidence type="ECO:0000256" key="2">
    <source>
        <dbReference type="ARBA" id="ARBA00004115"/>
    </source>
</evidence>
<evidence type="ECO:0000256" key="12">
    <source>
        <dbReference type="ARBA" id="ARBA00022824"/>
    </source>
</evidence>
<proteinExistence type="inferred from homology"/>
<feature type="active site" description="Charge relay system" evidence="27">
    <location>
        <position position="259"/>
    </location>
</feature>
<dbReference type="Gene3D" id="3.40.50.200">
    <property type="entry name" value="Peptidase S8/S53 domain"/>
    <property type="match status" value="1"/>
</dbReference>
<evidence type="ECO:0000313" key="34">
    <source>
        <dbReference type="EMBL" id="KAK0161114.1"/>
    </source>
</evidence>
<evidence type="ECO:0000256" key="19">
    <source>
        <dbReference type="ARBA" id="ARBA00023145"/>
    </source>
</evidence>
<dbReference type="PRINTS" id="PR00723">
    <property type="entry name" value="SUBTILISIN"/>
</dbReference>
<feature type="region of interest" description="Disordered" evidence="28">
    <location>
        <begin position="183"/>
        <end position="222"/>
    </location>
</feature>
<keyword evidence="17" id="KW-0443">Lipid metabolism</keyword>
<dbReference type="Pfam" id="PF23001">
    <property type="entry name" value="MBTP1_N"/>
    <property type="match status" value="1"/>
</dbReference>
<evidence type="ECO:0000256" key="7">
    <source>
        <dbReference type="ARBA" id="ARBA00022670"/>
    </source>
</evidence>
<reference evidence="34" key="1">
    <citation type="journal article" date="2023" name="bioRxiv">
        <title>Scaffold-level genome assemblies of two parasitoid biocontrol wasps reveal the parthenogenesis mechanism and an associated novel virus.</title>
        <authorList>
            <person name="Inwood S."/>
            <person name="Skelly J."/>
            <person name="Guhlin J."/>
            <person name="Harrop T."/>
            <person name="Goldson S."/>
            <person name="Dearden P."/>
        </authorList>
    </citation>
    <scope>NUCLEOTIDE SEQUENCE</scope>
    <source>
        <strain evidence="34">Lincoln</strain>
        <tissue evidence="34">Whole body</tissue>
    </source>
</reference>
<evidence type="ECO:0000256" key="23">
    <source>
        <dbReference type="ARBA" id="ARBA00050826"/>
    </source>
</evidence>
<evidence type="ECO:0000256" key="26">
    <source>
        <dbReference type="ARBA" id="ARBA00081324"/>
    </source>
</evidence>
<evidence type="ECO:0000259" key="33">
    <source>
        <dbReference type="Pfam" id="PF23094"/>
    </source>
</evidence>
<evidence type="ECO:0000256" key="29">
    <source>
        <dbReference type="SAM" id="Phobius"/>
    </source>
</evidence>
<dbReference type="InterPro" id="IPR057060">
    <property type="entry name" value="MBTPS1_3rd"/>
</dbReference>
<evidence type="ECO:0000259" key="31">
    <source>
        <dbReference type="Pfam" id="PF23001"/>
    </source>
</evidence>
<evidence type="ECO:0000256" key="25">
    <source>
        <dbReference type="ARBA" id="ARBA00067283"/>
    </source>
</evidence>
<dbReference type="InterPro" id="IPR055143">
    <property type="entry name" value="MBTP1_N"/>
</dbReference>
<evidence type="ECO:0000256" key="6">
    <source>
        <dbReference type="ARBA" id="ARBA00022553"/>
    </source>
</evidence>
<comment type="subcellular location">
    <subcellularLocation>
        <location evidence="2">Endoplasmic reticulum membrane</location>
        <topology evidence="2">Single-pass type I membrane protein</topology>
    </subcellularLocation>
    <subcellularLocation>
        <location evidence="3">Golgi apparatus membrane</location>
        <topology evidence="3">Single-pass membrane protein</topology>
    </subcellularLocation>
</comment>
<feature type="domain" description="Peptidase S8/S53" evidence="30">
    <location>
        <begin position="250"/>
        <end position="513"/>
    </location>
</feature>
<dbReference type="PANTHER" id="PTHR43806:SF7">
    <property type="entry name" value="MEMBRANE-BOUND TRANSCRIPTION FACTOR SITE-1 PROTEASE"/>
    <property type="match status" value="1"/>
</dbReference>
<evidence type="ECO:0000256" key="1">
    <source>
        <dbReference type="ARBA" id="ARBA00001913"/>
    </source>
</evidence>
<name>A0AA39F0H4_MICHY</name>
<evidence type="ECO:0000256" key="8">
    <source>
        <dbReference type="ARBA" id="ARBA00022692"/>
    </source>
</evidence>
<gene>
    <name evidence="34" type="ORF">PV327_009627</name>
</gene>
<dbReference type="Pfam" id="PF23090">
    <property type="entry name" value="MBTPS1_4th"/>
    <property type="match status" value="1"/>
</dbReference>
<reference evidence="34" key="2">
    <citation type="submission" date="2023-03" db="EMBL/GenBank/DDBJ databases">
        <authorList>
            <person name="Inwood S.N."/>
            <person name="Skelly J.G."/>
            <person name="Guhlin J."/>
            <person name="Harrop T.W.R."/>
            <person name="Goldson S.G."/>
            <person name="Dearden P.K."/>
        </authorList>
    </citation>
    <scope>NUCLEOTIDE SEQUENCE</scope>
    <source>
        <strain evidence="34">Lincoln</strain>
        <tissue evidence="34">Whole body</tissue>
    </source>
</reference>
<accession>A0AA39F0H4</accession>
<dbReference type="InterPro" id="IPR022398">
    <property type="entry name" value="Peptidase_S8_His-AS"/>
</dbReference>
<dbReference type="GO" id="GO:0005789">
    <property type="term" value="C:endoplasmic reticulum membrane"/>
    <property type="evidence" value="ECO:0007669"/>
    <property type="project" value="UniProtKB-SubCell"/>
</dbReference>
<evidence type="ECO:0000256" key="17">
    <source>
        <dbReference type="ARBA" id="ARBA00023098"/>
    </source>
</evidence>
<dbReference type="FunFam" id="3.40.50.200:FF:000008">
    <property type="entry name" value="Membrane-bound transcription factor site-1 protease preproprotein"/>
    <property type="match status" value="1"/>
</dbReference>
<keyword evidence="7 27" id="KW-0645">Protease</keyword>
<evidence type="ECO:0000256" key="28">
    <source>
        <dbReference type="SAM" id="MobiDB-lite"/>
    </source>
</evidence>
<keyword evidence="20" id="KW-1207">Sterol metabolism</keyword>
<evidence type="ECO:0000256" key="18">
    <source>
        <dbReference type="ARBA" id="ARBA00023136"/>
    </source>
</evidence>
<evidence type="ECO:0000256" key="22">
    <source>
        <dbReference type="ARBA" id="ARBA00023221"/>
    </source>
</evidence>
<evidence type="ECO:0000259" key="32">
    <source>
        <dbReference type="Pfam" id="PF23090"/>
    </source>
</evidence>
<evidence type="ECO:0000256" key="13">
    <source>
        <dbReference type="ARBA" id="ARBA00022825"/>
    </source>
</evidence>
<keyword evidence="35" id="KW-1185">Reference proteome</keyword>
<evidence type="ECO:0000256" key="3">
    <source>
        <dbReference type="ARBA" id="ARBA00004194"/>
    </source>
</evidence>
<dbReference type="PANTHER" id="PTHR43806">
    <property type="entry name" value="PEPTIDASE S8"/>
    <property type="match status" value="1"/>
</dbReference>
<evidence type="ECO:0000313" key="35">
    <source>
        <dbReference type="Proteomes" id="UP001168972"/>
    </source>
</evidence>
<keyword evidence="15 29" id="KW-1133">Transmembrane helix</keyword>
<sequence length="1156" mass="130908">MYLNCNIHFYQFHLGNTSMNSRSSLWFILLMLIIFTTVITHDPKQQIIQQLQNENNITATSLCNTTIKIQFKTTIVKNEYIVTFNGYYRLQTRKNYISAALNSSQINNWRIILRDNAASDYPSDFDVVTLEVIDKNYGIDALMNHPLIKRVTPQKLVYRSLKYHNKTHDHDTPEYKNFKRKINSINNSNNNNNNNFNNNNNNNNNDNDDNNNQQLQQSTRHASRRLLRAVPRQITSILQVEALWNMGITGRGVKVAIFDTGLASSHPHFKIIKERTDWTNEKTLEDGLGHGTFVAGVIASSSRDCLGIAPDSELHIFRVFTNEQVSYTSWFLDAFNYAILSKITVLNLSIGGPDFMDHPFVDKVWELTANGVIMVSAIGNDGPLYGTHNNPADQMDVIGVGGINWDDEIASFSSRGMTTWELPNGYGRVKPDLVTYGSSVRATALERGCRTLSGTSVASPVVAGAVALLASGFINSDNNQNINRQIKITPANMKQALLGSAKRLPGVGMFEQGAGKLDLLYAFHYLRSYTPIVTLSPSYIDLTECQYMWPYCTQAIYHSAMPTIVNITIINGLGVSGKIIDIKWHPYINDDGDKINVALTYSDVLWPWSGWFAVAITVPKSSANWQGIVHGHVTLTIESPPDDGEQKSRQSTINLQIKAKIIPTPPRNKRILWDQYHNLRYPPGYFPRDDLRTKNDPLDWNGDHIHTNFKEMYQHLRSAGYYIEVLGTTFTCFNAKYYGTLLIVDSEEEFFPEEIDKLKRDVENEGLSIVIFADWYNVTVMRKVKFYDDNTRQWWVPDTGGANIPALNDLLINNWNIGLGDFVGNGQFTLGQHSPVTFASGTTIARFPEDGIVLYFELHDQGEELLTDKSSDLLSLVPIIGLLQTKIQLSSKETDIDENIDGFEEGNEQKTINGGRIVVYGDSNCIDDSHIKKPPCFWMLDAILEYTTTGNVPSIFMNEYLKHKSKNEMPNKLVIGELPKRMEGNHLNRHSKVLLPDIDNDGKHLRPLPACPVIINAEPNPLNESAPMNLDKSQKIMSVNEQIGDAVAAVASLPQDTDHTWLKRRGGGGLHNNLQFDLEPIISHNNKFTRHSDNDEWSYMNQWNFIILIIIILVIIIFLLRNWLFCIGKRSTRRKRTIGRLRRVIQAIAIHRVPQI</sequence>
<dbReference type="PROSITE" id="PS00137">
    <property type="entry name" value="SUBTILASE_HIS"/>
    <property type="match status" value="1"/>
</dbReference>
<dbReference type="PROSITE" id="PS51892">
    <property type="entry name" value="SUBTILASE"/>
    <property type="match status" value="1"/>
</dbReference>
<dbReference type="Pfam" id="PF00082">
    <property type="entry name" value="Peptidase_S8"/>
    <property type="match status" value="1"/>
</dbReference>
<dbReference type="InterPro" id="IPR036852">
    <property type="entry name" value="Peptidase_S8/S53_dom_sf"/>
</dbReference>
<comment type="caution">
    <text evidence="34">The sequence shown here is derived from an EMBL/GenBank/DDBJ whole genome shotgun (WGS) entry which is preliminary data.</text>
</comment>
<comment type="catalytic activity">
    <reaction evidence="23">
        <text>Processes precursors containing basic and hydrophobic/aliphatic residues at P4 and P2, respectively, with a relatively relaxed acceptance of amino acids at P1 and P3.</text>
        <dbReference type="EC" id="3.4.21.112"/>
    </reaction>
</comment>
<evidence type="ECO:0000259" key="30">
    <source>
        <dbReference type="Pfam" id="PF00082"/>
    </source>
</evidence>
<dbReference type="InterPro" id="IPR050131">
    <property type="entry name" value="Peptidase_S8_subtilisin-like"/>
</dbReference>
<keyword evidence="9" id="KW-0732">Signal</keyword>
<dbReference type="GO" id="GO:0008203">
    <property type="term" value="P:cholesterol metabolic process"/>
    <property type="evidence" value="ECO:0007669"/>
    <property type="project" value="UniProtKB-KW"/>
</dbReference>
<dbReference type="EC" id="3.4.21.112" evidence="24"/>
<keyword evidence="19" id="KW-0865">Zymogen</keyword>
<keyword evidence="12" id="KW-0256">Endoplasmic reticulum</keyword>
<evidence type="ECO:0000256" key="4">
    <source>
        <dbReference type="ARBA" id="ARBA00011073"/>
    </source>
</evidence>
<dbReference type="InterPro" id="IPR057032">
    <property type="entry name" value="MBTPS1_4th"/>
</dbReference>
<evidence type="ECO:0000256" key="20">
    <source>
        <dbReference type="ARBA" id="ARBA00023166"/>
    </source>
</evidence>
<dbReference type="InterPro" id="IPR015500">
    <property type="entry name" value="Peptidase_S8_subtilisin-rel"/>
</dbReference>
<keyword evidence="11" id="KW-0068">Autocatalytic cleavage</keyword>
<keyword evidence="13 27" id="KW-0720">Serine protease</keyword>
<evidence type="ECO:0000256" key="16">
    <source>
        <dbReference type="ARBA" id="ARBA00023034"/>
    </source>
</evidence>
<keyword evidence="6" id="KW-0597">Phosphoprotein</keyword>
<feature type="domain" description="Membrane-bound transcription factor site-1 protease-like N-terminal" evidence="31">
    <location>
        <begin position="75"/>
        <end position="155"/>
    </location>
</feature>
<dbReference type="EMBL" id="JAQQBR010001835">
    <property type="protein sequence ID" value="KAK0161114.1"/>
    <property type="molecule type" value="Genomic_DNA"/>
</dbReference>
<keyword evidence="21" id="KW-0325">Glycoprotein</keyword>
<keyword evidence="16" id="KW-0333">Golgi apparatus</keyword>
<keyword evidence="10 27" id="KW-0378">Hydrolase</keyword>
<feature type="domain" description="MBTPS1 fourth" evidence="32">
    <location>
        <begin position="665"/>
        <end position="959"/>
    </location>
</feature>
<feature type="transmembrane region" description="Helical" evidence="29">
    <location>
        <begin position="1103"/>
        <end position="1126"/>
    </location>
</feature>
<dbReference type="PROSITE" id="PS00138">
    <property type="entry name" value="SUBTILASE_SER"/>
    <property type="match status" value="1"/>
</dbReference>
<dbReference type="GO" id="GO:0004252">
    <property type="term" value="F:serine-type endopeptidase activity"/>
    <property type="evidence" value="ECO:0007669"/>
    <property type="project" value="UniProtKB-UniRule"/>
</dbReference>
<organism evidence="34 35">
    <name type="scientific">Microctonus hyperodae</name>
    <name type="common">Parasitoid wasp</name>
    <dbReference type="NCBI Taxonomy" id="165561"/>
    <lineage>
        <taxon>Eukaryota</taxon>
        <taxon>Metazoa</taxon>
        <taxon>Ecdysozoa</taxon>
        <taxon>Arthropoda</taxon>
        <taxon>Hexapoda</taxon>
        <taxon>Insecta</taxon>
        <taxon>Pterygota</taxon>
        <taxon>Neoptera</taxon>
        <taxon>Endopterygota</taxon>
        <taxon>Hymenoptera</taxon>
        <taxon>Apocrita</taxon>
        <taxon>Ichneumonoidea</taxon>
        <taxon>Braconidae</taxon>
        <taxon>Euphorinae</taxon>
        <taxon>Microctonus</taxon>
    </lineage>
</organism>